<dbReference type="InterPro" id="IPR000783">
    <property type="entry name" value="RNA_pol_subH/Rpb5_C"/>
</dbReference>
<dbReference type="GO" id="GO:0006362">
    <property type="term" value="P:transcription elongation by RNA polymerase I"/>
    <property type="evidence" value="ECO:0007669"/>
    <property type="project" value="TreeGrafter"/>
</dbReference>
<evidence type="ECO:0000313" key="3">
    <source>
        <dbReference type="EMBL" id="QHT14157.1"/>
    </source>
</evidence>
<dbReference type="EMBL" id="MN739580">
    <property type="protein sequence ID" value="QHT14157.1"/>
    <property type="molecule type" value="Genomic_DNA"/>
</dbReference>
<dbReference type="InterPro" id="IPR014381">
    <property type="entry name" value="Arch_Rpo5/euc_Rpb5"/>
</dbReference>
<sequence>MDFENVDIILRSRKTLLEILEAKGYDITRYTKFGPFEIETMMSQDKEKTLRMDLERVLKEGTSAPTKCRVEYAIPKVKNRLPKYLSTLLDDETLEPETTEIIIITLESIGDTFTSAALKLWNAQNLRISFFDARTLVSNPLNHVLVPKHEQVPQSLHEEFLKKFHLKTKMNLPMIRFHEDIIARILGLVPGDIVKITRPSPQSGEYESYRVCVA</sequence>
<dbReference type="SUPFAM" id="SSF55287">
    <property type="entry name" value="RPB5-like RNA polymerase subunit"/>
    <property type="match status" value="1"/>
</dbReference>
<accession>A0A6C0DCC5</accession>
<dbReference type="Gene3D" id="3.90.940.20">
    <property type="entry name" value="RPB5-like RNA polymerase subunit"/>
    <property type="match status" value="1"/>
</dbReference>
<proteinExistence type="predicted"/>
<dbReference type="GO" id="GO:0042797">
    <property type="term" value="P:tRNA transcription by RNA polymerase III"/>
    <property type="evidence" value="ECO:0007669"/>
    <property type="project" value="TreeGrafter"/>
</dbReference>
<dbReference type="GO" id="GO:0005736">
    <property type="term" value="C:RNA polymerase I complex"/>
    <property type="evidence" value="ECO:0007669"/>
    <property type="project" value="TreeGrafter"/>
</dbReference>
<dbReference type="GO" id="GO:0003677">
    <property type="term" value="F:DNA binding"/>
    <property type="evidence" value="ECO:0007669"/>
    <property type="project" value="InterPro"/>
</dbReference>
<organism evidence="3">
    <name type="scientific">viral metagenome</name>
    <dbReference type="NCBI Taxonomy" id="1070528"/>
    <lineage>
        <taxon>unclassified sequences</taxon>
        <taxon>metagenomes</taxon>
        <taxon>organismal metagenomes</taxon>
    </lineage>
</organism>
<keyword evidence="1" id="KW-0804">Transcription</keyword>
<dbReference type="PIRSF" id="PIRSF000747">
    <property type="entry name" value="RPB5"/>
    <property type="match status" value="1"/>
</dbReference>
<protein>
    <recommendedName>
        <fullName evidence="2">RNA polymerase subunit H/Rpb5 C-terminal domain-containing protein</fullName>
    </recommendedName>
</protein>
<name>A0A6C0DCC5_9ZZZZ</name>
<dbReference type="GO" id="GO:0005665">
    <property type="term" value="C:RNA polymerase II, core complex"/>
    <property type="evidence" value="ECO:0007669"/>
    <property type="project" value="TreeGrafter"/>
</dbReference>
<dbReference type="InterPro" id="IPR035913">
    <property type="entry name" value="RPB5-like_sf"/>
</dbReference>
<dbReference type="Pfam" id="PF01191">
    <property type="entry name" value="RNA_pol_Rpb5_C"/>
    <property type="match status" value="1"/>
</dbReference>
<dbReference type="GO" id="GO:0006366">
    <property type="term" value="P:transcription by RNA polymerase II"/>
    <property type="evidence" value="ECO:0007669"/>
    <property type="project" value="TreeGrafter"/>
</dbReference>
<dbReference type="GO" id="GO:0005666">
    <property type="term" value="C:RNA polymerase III complex"/>
    <property type="evidence" value="ECO:0007669"/>
    <property type="project" value="TreeGrafter"/>
</dbReference>
<reference evidence="3" key="1">
    <citation type="journal article" date="2020" name="Nature">
        <title>Giant virus diversity and host interactions through global metagenomics.</title>
        <authorList>
            <person name="Schulz F."/>
            <person name="Roux S."/>
            <person name="Paez-Espino D."/>
            <person name="Jungbluth S."/>
            <person name="Walsh D.A."/>
            <person name="Denef V.J."/>
            <person name="McMahon K.D."/>
            <person name="Konstantinidis K.T."/>
            <person name="Eloe-Fadrosh E.A."/>
            <person name="Kyrpides N.C."/>
            <person name="Woyke T."/>
        </authorList>
    </citation>
    <scope>NUCLEOTIDE SEQUENCE</scope>
    <source>
        <strain evidence="3">GVMAG-M-3300023174-137</strain>
    </source>
</reference>
<dbReference type="GO" id="GO:0003899">
    <property type="term" value="F:DNA-directed RNA polymerase activity"/>
    <property type="evidence" value="ECO:0007669"/>
    <property type="project" value="InterPro"/>
</dbReference>
<dbReference type="PANTHER" id="PTHR10535:SF0">
    <property type="entry name" value="DNA-DIRECTED RNA POLYMERASES I, II, AND III SUBUNIT RPABC1"/>
    <property type="match status" value="1"/>
</dbReference>
<dbReference type="PANTHER" id="PTHR10535">
    <property type="entry name" value="DNA-DIRECTED RNA POLYMERASES I, II, AND III SUBUNIT RPABC1"/>
    <property type="match status" value="1"/>
</dbReference>
<evidence type="ECO:0000259" key="2">
    <source>
        <dbReference type="Pfam" id="PF01191"/>
    </source>
</evidence>
<evidence type="ECO:0000256" key="1">
    <source>
        <dbReference type="ARBA" id="ARBA00023163"/>
    </source>
</evidence>
<dbReference type="AlphaFoldDB" id="A0A6C0DCC5"/>
<feature type="domain" description="RNA polymerase subunit H/Rpb5 C-terminal" evidence="2">
    <location>
        <begin position="139"/>
        <end position="212"/>
    </location>
</feature>